<sequence>EIQQYGLDLIQAPLVWEAIESNTKKYTNTPVKVCIIDTGYDYGNEDLPTDDVTSTETKYGDAFIDGDGHGTHCAGVIGAIGDNDRGVIGVNPDPTKFSLHISKALNAQGIGTASSLIQAIEGCMESGSKIISMSLGGGPNSDIFREIYKEAYDEGILIFGAAGNQGSTDHDYPASFPHVVSVGAVNQNGKRAPFSNFNDQVELMAPGVEVLSTYPNDSYFTLSGTSMATPYVAGVAALVWGYFPECSNHQIRNVLALTAKTMSKNNFTCDFKNGYGLVQAKDAFDMLEEYGCDAGG</sequence>
<dbReference type="InterPro" id="IPR034202">
    <property type="entry name" value="Subtilisin_Carlsberg-like"/>
</dbReference>
<dbReference type="EMBL" id="CP001160">
    <property type="protein sequence ID" value="ACI64796.1"/>
    <property type="molecule type" value="Genomic_DNA"/>
</dbReference>
<dbReference type="PANTHER" id="PTHR43806">
    <property type="entry name" value="PEPTIDASE S8"/>
    <property type="match status" value="1"/>
</dbReference>
<gene>
    <name evidence="10" type="ORF">THAPS_263092</name>
</gene>
<dbReference type="FunFam" id="3.40.50.200:FF:000057">
    <property type="entry name" value="Alkaline serine protease"/>
    <property type="match status" value="1"/>
</dbReference>
<dbReference type="AlphaFoldDB" id="B5YMF0"/>
<evidence type="ECO:0000256" key="4">
    <source>
        <dbReference type="ARBA" id="ARBA00022801"/>
    </source>
</evidence>
<dbReference type="PROSITE" id="PS00138">
    <property type="entry name" value="SUBTILASE_SER"/>
    <property type="match status" value="1"/>
</dbReference>
<dbReference type="InParanoid" id="B5YMF0"/>
<keyword evidence="2 8" id="KW-0645">Protease</keyword>
<feature type="active site" description="Charge relay system" evidence="8">
    <location>
        <position position="226"/>
    </location>
</feature>
<evidence type="ECO:0000256" key="6">
    <source>
        <dbReference type="ARBA" id="ARBA00023529"/>
    </source>
</evidence>
<dbReference type="Proteomes" id="UP000001449">
    <property type="component" value="Chromosome 7"/>
</dbReference>
<dbReference type="STRING" id="35128.B5YMF0"/>
<dbReference type="KEGG" id="tps:THAPS_263092"/>
<dbReference type="PANTHER" id="PTHR43806:SF11">
    <property type="entry name" value="CEREVISIN-RELATED"/>
    <property type="match status" value="1"/>
</dbReference>
<dbReference type="InterPro" id="IPR000209">
    <property type="entry name" value="Peptidase_S8/S53_dom"/>
</dbReference>
<dbReference type="InterPro" id="IPR023828">
    <property type="entry name" value="Peptidase_S8_Ser-AS"/>
</dbReference>
<feature type="active site" description="Charge relay system" evidence="8">
    <location>
        <position position="69"/>
    </location>
</feature>
<feature type="non-terminal residue" evidence="10">
    <location>
        <position position="296"/>
    </location>
</feature>
<keyword evidence="5 8" id="KW-0720">Serine protease</keyword>
<evidence type="ECO:0000313" key="11">
    <source>
        <dbReference type="Proteomes" id="UP000001449"/>
    </source>
</evidence>
<dbReference type="GO" id="GO:0005615">
    <property type="term" value="C:extracellular space"/>
    <property type="evidence" value="ECO:0000318"/>
    <property type="project" value="GO_Central"/>
</dbReference>
<feature type="non-terminal residue" evidence="10">
    <location>
        <position position="1"/>
    </location>
</feature>
<dbReference type="GO" id="GO:0046872">
    <property type="term" value="F:metal ion binding"/>
    <property type="evidence" value="ECO:0007669"/>
    <property type="project" value="UniProtKB-KW"/>
</dbReference>
<comment type="catalytic activity">
    <reaction evidence="6">
        <text>Hydrolysis of proteins with broad specificity for peptide bonds, and a preference for a large uncharged residue in P1. Hydrolyzes peptide amides.</text>
        <dbReference type="EC" id="3.4.21.62"/>
    </reaction>
</comment>
<evidence type="ECO:0000256" key="8">
    <source>
        <dbReference type="PROSITE-ProRule" id="PRU01240"/>
    </source>
</evidence>
<dbReference type="PROSITE" id="PS51892">
    <property type="entry name" value="SUBTILASE"/>
    <property type="match status" value="1"/>
</dbReference>
<evidence type="ECO:0000256" key="2">
    <source>
        <dbReference type="ARBA" id="ARBA00022670"/>
    </source>
</evidence>
<feature type="domain" description="Peptidase S8/S53" evidence="9">
    <location>
        <begin position="31"/>
        <end position="276"/>
    </location>
</feature>
<proteinExistence type="inferred from homology"/>
<reference evidence="10 11" key="1">
    <citation type="journal article" date="2004" name="Science">
        <title>The genome of the diatom Thalassiosira pseudonana: ecology, evolution, and metabolism.</title>
        <authorList>
            <person name="Armbrust E.V."/>
            <person name="Berges J.A."/>
            <person name="Bowler C."/>
            <person name="Green B.R."/>
            <person name="Martinez D."/>
            <person name="Putnam N.H."/>
            <person name="Zhou S."/>
            <person name="Allen A.E."/>
            <person name="Apt K.E."/>
            <person name="Bechner M."/>
            <person name="Brzezinski M.A."/>
            <person name="Chaal B.K."/>
            <person name="Chiovitti A."/>
            <person name="Davis A.K."/>
            <person name="Demarest M.S."/>
            <person name="Detter J.C."/>
            <person name="Glavina T."/>
            <person name="Goodstein D."/>
            <person name="Hadi M.Z."/>
            <person name="Hellsten U."/>
            <person name="Hildebrand M."/>
            <person name="Jenkins B.D."/>
            <person name="Jurka J."/>
            <person name="Kapitonov V.V."/>
            <person name="Kroger N."/>
            <person name="Lau W.W."/>
            <person name="Lane T.W."/>
            <person name="Larimer F.W."/>
            <person name="Lippmeier J.C."/>
            <person name="Lucas S."/>
            <person name="Medina M."/>
            <person name="Montsant A."/>
            <person name="Obornik M."/>
            <person name="Parker M.S."/>
            <person name="Palenik B."/>
            <person name="Pazour G.J."/>
            <person name="Richardson P.M."/>
            <person name="Rynearson T.A."/>
            <person name="Saito M.A."/>
            <person name="Schwartz D.C."/>
            <person name="Thamatrakoln K."/>
            <person name="Valentin K."/>
            <person name="Vardi A."/>
            <person name="Wilkerson F.P."/>
            <person name="Rokhsar D.S."/>
        </authorList>
    </citation>
    <scope>NUCLEOTIDE SEQUENCE [LARGE SCALE GENOMIC DNA]</scope>
    <source>
        <strain evidence="10 11">CCMP1335</strain>
    </source>
</reference>
<evidence type="ECO:0000256" key="7">
    <source>
        <dbReference type="ARBA" id="ARBA00023619"/>
    </source>
</evidence>
<dbReference type="PaxDb" id="35128-Thaps263092"/>
<organism evidence="10 11">
    <name type="scientific">Thalassiosira pseudonana</name>
    <name type="common">Marine diatom</name>
    <name type="synonym">Cyclotella nana</name>
    <dbReference type="NCBI Taxonomy" id="35128"/>
    <lineage>
        <taxon>Eukaryota</taxon>
        <taxon>Sar</taxon>
        <taxon>Stramenopiles</taxon>
        <taxon>Ochrophyta</taxon>
        <taxon>Bacillariophyta</taxon>
        <taxon>Coscinodiscophyceae</taxon>
        <taxon>Thalassiosirophycidae</taxon>
        <taxon>Thalassiosirales</taxon>
        <taxon>Thalassiosiraceae</taxon>
        <taxon>Thalassiosira</taxon>
    </lineage>
</organism>
<dbReference type="OMA" id="LIWSAHP"/>
<dbReference type="PROSITE" id="PS00137">
    <property type="entry name" value="SUBTILASE_HIS"/>
    <property type="match status" value="1"/>
</dbReference>
<dbReference type="InterPro" id="IPR036852">
    <property type="entry name" value="Peptidase_S8/S53_dom_sf"/>
</dbReference>
<evidence type="ECO:0000259" key="9">
    <source>
        <dbReference type="Pfam" id="PF00082"/>
    </source>
</evidence>
<reference evidence="10 11" key="2">
    <citation type="journal article" date="2008" name="Nature">
        <title>The Phaeodactylum genome reveals the evolutionary history of diatom genomes.</title>
        <authorList>
            <person name="Bowler C."/>
            <person name="Allen A.E."/>
            <person name="Badger J.H."/>
            <person name="Grimwood J."/>
            <person name="Jabbari K."/>
            <person name="Kuo A."/>
            <person name="Maheswari U."/>
            <person name="Martens C."/>
            <person name="Maumus F."/>
            <person name="Otillar R.P."/>
            <person name="Rayko E."/>
            <person name="Salamov A."/>
            <person name="Vandepoele K."/>
            <person name="Beszteri B."/>
            <person name="Gruber A."/>
            <person name="Heijde M."/>
            <person name="Katinka M."/>
            <person name="Mock T."/>
            <person name="Valentin K."/>
            <person name="Verret F."/>
            <person name="Berges J.A."/>
            <person name="Brownlee C."/>
            <person name="Cadoret J.P."/>
            <person name="Chiovitti A."/>
            <person name="Choi C.J."/>
            <person name="Coesel S."/>
            <person name="De Martino A."/>
            <person name="Detter J.C."/>
            <person name="Durkin C."/>
            <person name="Falciatore A."/>
            <person name="Fournet J."/>
            <person name="Haruta M."/>
            <person name="Huysman M.J."/>
            <person name="Jenkins B.D."/>
            <person name="Jiroutova K."/>
            <person name="Jorgensen R.E."/>
            <person name="Joubert Y."/>
            <person name="Kaplan A."/>
            <person name="Kroger N."/>
            <person name="Kroth P.G."/>
            <person name="La Roche J."/>
            <person name="Lindquist E."/>
            <person name="Lommer M."/>
            <person name="Martin-Jezequel V."/>
            <person name="Lopez P.J."/>
            <person name="Lucas S."/>
            <person name="Mangogna M."/>
            <person name="McGinnis K."/>
            <person name="Medlin L.K."/>
            <person name="Montsant A."/>
            <person name="Oudot-Le Secq M.P."/>
            <person name="Napoli C."/>
            <person name="Obornik M."/>
            <person name="Parker M.S."/>
            <person name="Petit J.L."/>
            <person name="Porcel B.M."/>
            <person name="Poulsen N."/>
            <person name="Robison M."/>
            <person name="Rychlewski L."/>
            <person name="Rynearson T.A."/>
            <person name="Schmutz J."/>
            <person name="Shapiro H."/>
            <person name="Siaut M."/>
            <person name="Stanley M."/>
            <person name="Sussman M.R."/>
            <person name="Taylor A.R."/>
            <person name="Vardi A."/>
            <person name="von Dassow P."/>
            <person name="Vyverman W."/>
            <person name="Willis A."/>
            <person name="Wyrwicz L.S."/>
            <person name="Rokhsar D.S."/>
            <person name="Weissenbach J."/>
            <person name="Armbrust E.V."/>
            <person name="Green B.R."/>
            <person name="Van de Peer Y."/>
            <person name="Grigoriev I.V."/>
        </authorList>
    </citation>
    <scope>NUCLEOTIDE SEQUENCE [LARGE SCALE GENOMIC DNA]</scope>
    <source>
        <strain evidence="10 11">CCMP1335</strain>
    </source>
</reference>
<dbReference type="EC" id="3.4.21.62" evidence="7"/>
<keyword evidence="4 8" id="KW-0378">Hydrolase</keyword>
<name>B5YMF0_THAPS</name>
<dbReference type="RefSeq" id="XP_002296079.1">
    <property type="nucleotide sequence ID" value="XM_002296043.1"/>
</dbReference>
<evidence type="ECO:0000256" key="1">
    <source>
        <dbReference type="ARBA" id="ARBA00011073"/>
    </source>
</evidence>
<dbReference type="PRINTS" id="PR00723">
    <property type="entry name" value="SUBTILISIN"/>
</dbReference>
<dbReference type="HOGENOM" id="CLU_011263_15_0_1"/>
<evidence type="ECO:0000313" key="10">
    <source>
        <dbReference type="EMBL" id="ACI64796.1"/>
    </source>
</evidence>
<comment type="similarity">
    <text evidence="1 8">Belongs to the peptidase S8 family.</text>
</comment>
<dbReference type="SUPFAM" id="SSF52743">
    <property type="entry name" value="Subtilisin-like"/>
    <property type="match status" value="1"/>
</dbReference>
<accession>B5YMF0</accession>
<keyword evidence="11" id="KW-1185">Reference proteome</keyword>
<dbReference type="Pfam" id="PF00082">
    <property type="entry name" value="Peptidase_S8"/>
    <property type="match status" value="1"/>
</dbReference>
<dbReference type="Gene3D" id="3.40.50.200">
    <property type="entry name" value="Peptidase S8/S53 domain"/>
    <property type="match status" value="1"/>
</dbReference>
<keyword evidence="3" id="KW-0479">Metal-binding</keyword>
<dbReference type="CDD" id="cd07477">
    <property type="entry name" value="Peptidases_S8_Subtilisin_subset"/>
    <property type="match status" value="1"/>
</dbReference>
<evidence type="ECO:0000256" key="5">
    <source>
        <dbReference type="ARBA" id="ARBA00022825"/>
    </source>
</evidence>
<feature type="active site" description="Charge relay system" evidence="8">
    <location>
        <position position="37"/>
    </location>
</feature>
<protein>
    <recommendedName>
        <fullName evidence="7">subtilisin</fullName>
        <ecNumber evidence="7">3.4.21.62</ecNumber>
    </recommendedName>
</protein>
<dbReference type="GO" id="GO:0006508">
    <property type="term" value="P:proteolysis"/>
    <property type="evidence" value="ECO:0007669"/>
    <property type="project" value="UniProtKB-KW"/>
</dbReference>
<dbReference type="InterPro" id="IPR015500">
    <property type="entry name" value="Peptidase_S8_subtilisin-rel"/>
</dbReference>
<dbReference type="GeneID" id="7448963"/>
<evidence type="ECO:0000256" key="3">
    <source>
        <dbReference type="ARBA" id="ARBA00022723"/>
    </source>
</evidence>
<dbReference type="eggNOG" id="KOG1153">
    <property type="taxonomic scope" value="Eukaryota"/>
</dbReference>
<dbReference type="InterPro" id="IPR022398">
    <property type="entry name" value="Peptidase_S8_His-AS"/>
</dbReference>
<dbReference type="GO" id="GO:0004252">
    <property type="term" value="F:serine-type endopeptidase activity"/>
    <property type="evidence" value="ECO:0000318"/>
    <property type="project" value="GO_Central"/>
</dbReference>
<dbReference type="InterPro" id="IPR050131">
    <property type="entry name" value="Peptidase_S8_subtilisin-like"/>
</dbReference>